<reference evidence="1" key="1">
    <citation type="journal article" date="2019" name="PLoS Negl. Trop. Dis.">
        <title>Revisiting the worldwide diversity of Leptospira species in the environment.</title>
        <authorList>
            <person name="Vincent A.T."/>
            <person name="Schiettekatte O."/>
            <person name="Bourhy P."/>
            <person name="Veyrier F.J."/>
            <person name="Picardeau M."/>
        </authorList>
    </citation>
    <scope>NUCLEOTIDE SEQUENCE [LARGE SCALE GENOMIC DNA]</scope>
    <source>
        <strain evidence="1">201702455</strain>
    </source>
</reference>
<accession>A0A4R9KGL4</accession>
<keyword evidence="2" id="KW-1185">Reference proteome</keyword>
<evidence type="ECO:0000313" key="2">
    <source>
        <dbReference type="Proteomes" id="UP000297762"/>
    </source>
</evidence>
<comment type="caution">
    <text evidence="1">The sequence shown here is derived from an EMBL/GenBank/DDBJ whole genome shotgun (WGS) entry which is preliminary data.</text>
</comment>
<evidence type="ECO:0000313" key="1">
    <source>
        <dbReference type="EMBL" id="TGL64537.1"/>
    </source>
</evidence>
<proteinExistence type="predicted"/>
<protein>
    <submittedName>
        <fullName evidence="1">Uncharacterized protein</fullName>
    </submittedName>
</protein>
<dbReference type="Proteomes" id="UP000297762">
    <property type="component" value="Unassembled WGS sequence"/>
</dbReference>
<name>A0A4R9KGL4_9LEPT</name>
<dbReference type="AlphaFoldDB" id="A0A4R9KGL4"/>
<organism evidence="1 2">
    <name type="scientific">Leptospira sarikeiensis</name>
    <dbReference type="NCBI Taxonomy" id="2484943"/>
    <lineage>
        <taxon>Bacteria</taxon>
        <taxon>Pseudomonadati</taxon>
        <taxon>Spirochaetota</taxon>
        <taxon>Spirochaetia</taxon>
        <taxon>Leptospirales</taxon>
        <taxon>Leptospiraceae</taxon>
        <taxon>Leptospira</taxon>
    </lineage>
</organism>
<dbReference type="EMBL" id="RQGF01000007">
    <property type="protein sequence ID" value="TGL64537.1"/>
    <property type="molecule type" value="Genomic_DNA"/>
</dbReference>
<dbReference type="OrthoDB" id="5556891at2"/>
<sequence>MRSSYKRPFYLGRFFLLLLFPFFSLFPHGSYLDFIYVDANTGQSSGGHSAIRFDDTVIHFQYYPDEIFRVVRESYERFSYSYNTYSNRTGKIARIKISEKNLDKIRTGFEKLALIQFKHLKNLESIRRDISFLKETKDPSKKVRIKSFGYFKKGEGSKHTLSLRKELDFTNKPGWLGELRSRLKEEMSLALEKGKFDLFSHSPEIENGQYPFYKEGVSSWFIPRLEKLAVLEILDSGYELDPETIFQSSGNKLSEAEKDKLLSFKNSLKNSILELLKEENSDWGHNTLVDLARFLVLEKSLEDGVPYFLITFPDSVLQISKTTWSEDKKIIQSSSELLLEAAKTFREERLARENLSEENYISWEDLENRDWELRTGLTRGISIRNTFDRLSPDLLGDFLFSFPTPNIDKHEEYLKRSENEEEKYYDNLKRFYDFKLITKNCTSEIFDSINLILEEKEYAEILGEKINPHTSASFIPFIAYNSVVSRWKVENETVELSHRKSELEKLYKSNKGSEWKTYLKESNVFSSSIYKPNPEDPSFVFFTDDVILLRPIYGIVNLGWGLGNFAAGIFTSPFDRGKRVKDGLQTAFFSLPELIFFNIRKGSFPSAKPKQLEEKRSEFQE</sequence>
<gene>
    <name evidence="1" type="ORF">EHQ64_01445</name>
</gene>